<name>A0A654U8Q1_MYCTX</name>
<accession>A0A654U8Q1</accession>
<proteinExistence type="predicted"/>
<sequence>MLFAGGVHLVGLVSQRGPLRDVDEPVAVLRDVVGQRLLVGIVDRKCHIQHVLRARGVHMADLAGLHSAAQAGA</sequence>
<gene>
    <name evidence="1" type="ORF">ERS007657_04668</name>
</gene>
<dbReference type="AlphaFoldDB" id="A0A654U8Q1"/>
<organism evidence="1 2">
    <name type="scientific">Mycobacterium tuberculosis</name>
    <dbReference type="NCBI Taxonomy" id="1773"/>
    <lineage>
        <taxon>Bacteria</taxon>
        <taxon>Bacillati</taxon>
        <taxon>Actinomycetota</taxon>
        <taxon>Actinomycetes</taxon>
        <taxon>Mycobacteriales</taxon>
        <taxon>Mycobacteriaceae</taxon>
        <taxon>Mycobacterium</taxon>
        <taxon>Mycobacterium tuberculosis complex</taxon>
    </lineage>
</organism>
<dbReference type="Proteomes" id="UP000046680">
    <property type="component" value="Unassembled WGS sequence"/>
</dbReference>
<protein>
    <submittedName>
        <fullName evidence="1">Uncharacterized protein</fullName>
    </submittedName>
</protein>
<evidence type="ECO:0000313" key="2">
    <source>
        <dbReference type="Proteomes" id="UP000046680"/>
    </source>
</evidence>
<reference evidence="1 2" key="1">
    <citation type="submission" date="2015-03" db="EMBL/GenBank/DDBJ databases">
        <authorList>
            <consortium name="Pathogen Informatics"/>
        </authorList>
    </citation>
    <scope>NUCLEOTIDE SEQUENCE [LARGE SCALE GENOMIC DNA]</scope>
    <source>
        <strain evidence="1 2">C09601061</strain>
    </source>
</reference>
<evidence type="ECO:0000313" key="1">
    <source>
        <dbReference type="EMBL" id="CFS25179.1"/>
    </source>
</evidence>
<dbReference type="EMBL" id="CGCX01003984">
    <property type="protein sequence ID" value="CFS25179.1"/>
    <property type="molecule type" value="Genomic_DNA"/>
</dbReference>